<feature type="transmembrane region" description="Helical" evidence="2">
    <location>
        <begin position="42"/>
        <end position="61"/>
    </location>
</feature>
<sequence length="263" mass="27856">MKPLLRTFLAINAVTVALLGLFFLMTPWLAVSAPLAPLASSPALIGQLLGVLLLGFTWMLLAGMIRGSATATIGWVSGHILWLAGATVLIWQLTYHQPVLEPGPAFVVPAYAVLVILLGLIQARLASMVGRRERRDLSEARSASREALRRQRAAESSDGHPSGSRFGGMTEQGGTPMFYGSPRAVYGAVDRDPYIGTPPAAASRDTTANPFAEEVGTVRATRTVDIPTQEDRHALVEGGTLPPSTPGTPASEAPVTRPVPPSF</sequence>
<evidence type="ECO:0008006" key="5">
    <source>
        <dbReference type="Google" id="ProtNLM"/>
    </source>
</evidence>
<feature type="compositionally biased region" description="Basic and acidic residues" evidence="1">
    <location>
        <begin position="139"/>
        <end position="158"/>
    </location>
</feature>
<proteinExistence type="predicted"/>
<evidence type="ECO:0000256" key="1">
    <source>
        <dbReference type="SAM" id="MobiDB-lite"/>
    </source>
</evidence>
<protein>
    <recommendedName>
        <fullName evidence="5">Transmembrane protein</fullName>
    </recommendedName>
</protein>
<dbReference type="STRING" id="28092.WM40_13200"/>
<gene>
    <name evidence="3" type="ORF">WM40_13200</name>
</gene>
<reference evidence="3 4" key="1">
    <citation type="submission" date="2015-03" db="EMBL/GenBank/DDBJ databases">
        <title>Draft Genome Sequence of Burkholderia andropogonis type strain ICMP2807, isolated from Sorghum bicolor.</title>
        <authorList>
            <person name="Lopes-Santos L."/>
            <person name="Castro D.B."/>
            <person name="Ottoboni L.M."/>
            <person name="Park D."/>
            <person name="Weirc B.S."/>
            <person name="Destefano S.A."/>
        </authorList>
    </citation>
    <scope>NUCLEOTIDE SEQUENCE [LARGE SCALE GENOMIC DNA]</scope>
    <source>
        <strain evidence="3 4">ICMP2807</strain>
    </source>
</reference>
<keyword evidence="2" id="KW-0812">Transmembrane</keyword>
<accession>A0A0F5JZT5</accession>
<name>A0A0F5JZT5_9BURK</name>
<evidence type="ECO:0000313" key="3">
    <source>
        <dbReference type="EMBL" id="KKB63185.1"/>
    </source>
</evidence>
<dbReference type="RefSeq" id="WP_024903069.1">
    <property type="nucleotide sequence ID" value="NZ_CADFGU010000002.1"/>
</dbReference>
<keyword evidence="2" id="KW-0472">Membrane</keyword>
<keyword evidence="4" id="KW-1185">Reference proteome</keyword>
<evidence type="ECO:0000313" key="4">
    <source>
        <dbReference type="Proteomes" id="UP000033618"/>
    </source>
</evidence>
<dbReference type="EMBL" id="LAQU01000012">
    <property type="protein sequence ID" value="KKB63185.1"/>
    <property type="molecule type" value="Genomic_DNA"/>
</dbReference>
<dbReference type="OrthoDB" id="9130055at2"/>
<keyword evidence="2" id="KW-1133">Transmembrane helix</keyword>
<dbReference type="AlphaFoldDB" id="A0A0F5JZT5"/>
<dbReference type="PATRIC" id="fig|28092.6.peg.3106"/>
<feature type="region of interest" description="Disordered" evidence="1">
    <location>
        <begin position="139"/>
        <end position="174"/>
    </location>
</feature>
<comment type="caution">
    <text evidence="3">The sequence shown here is derived from an EMBL/GenBank/DDBJ whole genome shotgun (WGS) entry which is preliminary data.</text>
</comment>
<feature type="region of interest" description="Disordered" evidence="1">
    <location>
        <begin position="225"/>
        <end position="263"/>
    </location>
</feature>
<feature type="transmembrane region" description="Helical" evidence="2">
    <location>
        <begin position="105"/>
        <end position="125"/>
    </location>
</feature>
<dbReference type="Proteomes" id="UP000033618">
    <property type="component" value="Unassembled WGS sequence"/>
</dbReference>
<evidence type="ECO:0000256" key="2">
    <source>
        <dbReference type="SAM" id="Phobius"/>
    </source>
</evidence>
<feature type="transmembrane region" description="Helical" evidence="2">
    <location>
        <begin position="73"/>
        <end position="93"/>
    </location>
</feature>
<organism evidence="3 4">
    <name type="scientific">Robbsia andropogonis</name>
    <dbReference type="NCBI Taxonomy" id="28092"/>
    <lineage>
        <taxon>Bacteria</taxon>
        <taxon>Pseudomonadati</taxon>
        <taxon>Pseudomonadota</taxon>
        <taxon>Betaproteobacteria</taxon>
        <taxon>Burkholderiales</taxon>
        <taxon>Burkholderiaceae</taxon>
        <taxon>Robbsia</taxon>
    </lineage>
</organism>